<keyword evidence="6" id="KW-0406">Ion transport</keyword>
<evidence type="ECO:0000256" key="3">
    <source>
        <dbReference type="ARBA" id="ARBA00022448"/>
    </source>
</evidence>
<comment type="similarity">
    <text evidence="2">Belongs to the porin LamB (TC 1.B.3) family.</text>
</comment>
<protein>
    <submittedName>
        <fullName evidence="11">Carbohydrate porin</fullName>
    </submittedName>
</protein>
<evidence type="ECO:0000256" key="7">
    <source>
        <dbReference type="ARBA" id="ARBA00023114"/>
    </source>
</evidence>
<name>A0AAQ3LCJ2_9BACT</name>
<evidence type="ECO:0000256" key="9">
    <source>
        <dbReference type="ARBA" id="ARBA00023237"/>
    </source>
</evidence>
<dbReference type="GO" id="GO:0015774">
    <property type="term" value="P:polysaccharide transport"/>
    <property type="evidence" value="ECO:0007669"/>
    <property type="project" value="TreeGrafter"/>
</dbReference>
<dbReference type="PANTHER" id="PTHR38762">
    <property type="entry name" value="CRYPTIC OUTER MEMBRANE PORIN BGLH-RELATED"/>
    <property type="match status" value="1"/>
</dbReference>
<dbReference type="Proteomes" id="UP001304300">
    <property type="component" value="Chromosome"/>
</dbReference>
<dbReference type="Gene3D" id="2.40.170.10">
    <property type="entry name" value="Porin, LamB type"/>
    <property type="match status" value="1"/>
</dbReference>
<dbReference type="InterPro" id="IPR050286">
    <property type="entry name" value="G_neg_Bact_CarbUptk_Porin"/>
</dbReference>
<organism evidence="11 12">
    <name type="scientific">Rubellicoccus peritrichatus</name>
    <dbReference type="NCBI Taxonomy" id="3080537"/>
    <lineage>
        <taxon>Bacteria</taxon>
        <taxon>Pseudomonadati</taxon>
        <taxon>Verrucomicrobiota</taxon>
        <taxon>Opitutia</taxon>
        <taxon>Puniceicoccales</taxon>
        <taxon>Cerasicoccaceae</taxon>
        <taxon>Rubellicoccus</taxon>
    </lineage>
</organism>
<keyword evidence="9" id="KW-0998">Cell outer membrane</keyword>
<dbReference type="EMBL" id="CP136920">
    <property type="protein sequence ID" value="WOO41380.1"/>
    <property type="molecule type" value="Genomic_DNA"/>
</dbReference>
<dbReference type="PANTHER" id="PTHR38762:SF1">
    <property type="entry name" value="CRYPTIC OUTER MEMBRANE PORIN BGLH-RELATED"/>
    <property type="match status" value="1"/>
</dbReference>
<evidence type="ECO:0000256" key="6">
    <source>
        <dbReference type="ARBA" id="ARBA00023065"/>
    </source>
</evidence>
<evidence type="ECO:0000256" key="1">
    <source>
        <dbReference type="ARBA" id="ARBA00004571"/>
    </source>
</evidence>
<reference evidence="11 12" key="1">
    <citation type="submission" date="2023-10" db="EMBL/GenBank/DDBJ databases">
        <title>Rubellicoccus peritrichatus gen. nov., sp. nov., isolated from an algae of coral reef tank.</title>
        <authorList>
            <person name="Luo J."/>
        </authorList>
    </citation>
    <scope>NUCLEOTIDE SEQUENCE [LARGE SCALE GENOMIC DNA]</scope>
    <source>
        <strain evidence="11 12">CR14</strain>
    </source>
</reference>
<sequence>MRSFNNILEAGCWANAFDAIKHNDYHSFMLSYLDAARRIAIRCISCLVLIILFDGSLRAVDETEADELASLKQEIAEMRALYEAQISRLESRVAELEQREAAAKRPAAAEASDRSASIHAVSHADTVAKQQPEAMAFETRAVEIQEGVMDEAFLESQKVTRGFTFHGYFRSGFGVDGEGDTMEAFQAPNSQSKYRLGNEAETYIETALGYTFPELDLPDDAEFFFEFRPSYVVPDARFATQSEFSVREAYAMASGVWKENPSSAFWAGQRFYQRFDVHMTDFYYLDMSGFGGGVEDIQIGNTGKFAIAWLGGSIDTLDSSGSAPSDSVNSKNSLDLRFYDFDVPGGKGFVWLDLASSHSRDRPNGVNVKVESSAGAAFALGHEVPDLWGGRNMAMIQYGFGSAANFRSTQEDFSFLNPAPAPAPPLLVDIGDAWHFRFVEDLVVQPIDEFSMQATFVYDELNTGAVINPKRRWISAGVRPVYHINEFFSLAFESGVDITSGDGQPSGELYKFTFAPQVTPDFGFFSRPAIRFFATYAFWSDDFEGLVAPRNYPNESAGINVGVQAEAWW</sequence>
<dbReference type="Pfam" id="PF02264">
    <property type="entry name" value="LamB"/>
    <property type="match status" value="1"/>
</dbReference>
<proteinExistence type="inferred from homology"/>
<keyword evidence="5" id="KW-0812">Transmembrane</keyword>
<evidence type="ECO:0000256" key="10">
    <source>
        <dbReference type="SAM" id="Coils"/>
    </source>
</evidence>
<dbReference type="InterPro" id="IPR003192">
    <property type="entry name" value="Porin_LamB"/>
</dbReference>
<gene>
    <name evidence="11" type="ORF">RZN69_22400</name>
</gene>
<dbReference type="AlphaFoldDB" id="A0AAQ3LCJ2"/>
<dbReference type="SUPFAM" id="SSF56935">
    <property type="entry name" value="Porins"/>
    <property type="match status" value="1"/>
</dbReference>
<keyword evidence="12" id="KW-1185">Reference proteome</keyword>
<evidence type="ECO:0000256" key="4">
    <source>
        <dbReference type="ARBA" id="ARBA00022452"/>
    </source>
</evidence>
<dbReference type="GO" id="GO:0006811">
    <property type="term" value="P:monoatomic ion transport"/>
    <property type="evidence" value="ECO:0007669"/>
    <property type="project" value="UniProtKB-KW"/>
</dbReference>
<keyword evidence="3" id="KW-0813">Transport</keyword>
<evidence type="ECO:0000256" key="8">
    <source>
        <dbReference type="ARBA" id="ARBA00023136"/>
    </source>
</evidence>
<dbReference type="GO" id="GO:0046930">
    <property type="term" value="C:pore complex"/>
    <property type="evidence" value="ECO:0007669"/>
    <property type="project" value="UniProtKB-KW"/>
</dbReference>
<dbReference type="GO" id="GO:0015144">
    <property type="term" value="F:carbohydrate transmembrane transporter activity"/>
    <property type="evidence" value="ECO:0007669"/>
    <property type="project" value="TreeGrafter"/>
</dbReference>
<keyword evidence="10" id="KW-0175">Coiled coil</keyword>
<keyword evidence="8" id="KW-0472">Membrane</keyword>
<feature type="coiled-coil region" evidence="10">
    <location>
        <begin position="68"/>
        <end position="99"/>
    </location>
</feature>
<dbReference type="GO" id="GO:0015288">
    <property type="term" value="F:porin activity"/>
    <property type="evidence" value="ECO:0007669"/>
    <property type="project" value="UniProtKB-KW"/>
</dbReference>
<accession>A0AAQ3LCJ2</accession>
<dbReference type="GO" id="GO:0009279">
    <property type="term" value="C:cell outer membrane"/>
    <property type="evidence" value="ECO:0007669"/>
    <property type="project" value="UniProtKB-SubCell"/>
</dbReference>
<keyword evidence="4" id="KW-1134">Transmembrane beta strand</keyword>
<evidence type="ECO:0000256" key="5">
    <source>
        <dbReference type="ARBA" id="ARBA00022692"/>
    </source>
</evidence>
<evidence type="ECO:0000313" key="12">
    <source>
        <dbReference type="Proteomes" id="UP001304300"/>
    </source>
</evidence>
<comment type="subcellular location">
    <subcellularLocation>
        <location evidence="1">Cell outer membrane</location>
        <topology evidence="1">Multi-pass membrane protein</topology>
    </subcellularLocation>
</comment>
<keyword evidence="7" id="KW-0626">Porin</keyword>
<dbReference type="InterPro" id="IPR036998">
    <property type="entry name" value="Porin_LamB_sf"/>
</dbReference>
<evidence type="ECO:0000256" key="2">
    <source>
        <dbReference type="ARBA" id="ARBA00007055"/>
    </source>
</evidence>
<evidence type="ECO:0000313" key="11">
    <source>
        <dbReference type="EMBL" id="WOO41380.1"/>
    </source>
</evidence>
<dbReference type="RefSeq" id="WP_317833864.1">
    <property type="nucleotide sequence ID" value="NZ_CP136920.1"/>
</dbReference>